<gene>
    <name evidence="1" type="ORF">A1355_09200</name>
</gene>
<sequence length="75" mass="8348">MAESWKGWEGEKVWSALDGELSLSATTTSLGHVTLRIEMVDPSGNFRLYAILGLEAGQLEKIFKNVSHVFPLNDR</sequence>
<dbReference type="Pfam" id="PF19739">
    <property type="entry name" value="DUF6228"/>
    <property type="match status" value="1"/>
</dbReference>
<protein>
    <submittedName>
        <fullName evidence="1">Uncharacterized protein</fullName>
    </submittedName>
</protein>
<evidence type="ECO:0000313" key="1">
    <source>
        <dbReference type="EMBL" id="OAI16682.1"/>
    </source>
</evidence>
<name>A0A177NFR5_9GAMM</name>
<keyword evidence="2" id="KW-1185">Reference proteome</keyword>
<proteinExistence type="predicted"/>
<reference evidence="2" key="1">
    <citation type="submission" date="2016-03" db="EMBL/GenBank/DDBJ databases">
        <authorList>
            <person name="Heylen K."/>
            <person name="De Vos P."/>
            <person name="Vekeman B."/>
        </authorList>
    </citation>
    <scope>NUCLEOTIDE SEQUENCE [LARGE SCALE GENOMIC DNA]</scope>
    <source>
        <strain evidence="2">R-45383</strain>
    </source>
</reference>
<dbReference type="AlphaFoldDB" id="A0A177NFR5"/>
<accession>A0A177NFR5</accession>
<dbReference type="InterPro" id="IPR046196">
    <property type="entry name" value="DUF6228"/>
</dbReference>
<comment type="caution">
    <text evidence="1">The sequence shown here is derived from an EMBL/GenBank/DDBJ whole genome shotgun (WGS) entry which is preliminary data.</text>
</comment>
<evidence type="ECO:0000313" key="2">
    <source>
        <dbReference type="Proteomes" id="UP000077628"/>
    </source>
</evidence>
<organism evidence="1 2">
    <name type="scientific">Methylomonas koyamae</name>
    <dbReference type="NCBI Taxonomy" id="702114"/>
    <lineage>
        <taxon>Bacteria</taxon>
        <taxon>Pseudomonadati</taxon>
        <taxon>Pseudomonadota</taxon>
        <taxon>Gammaproteobacteria</taxon>
        <taxon>Methylococcales</taxon>
        <taxon>Methylococcaceae</taxon>
        <taxon>Methylomonas</taxon>
    </lineage>
</organism>
<dbReference type="EMBL" id="LUUK01000183">
    <property type="protein sequence ID" value="OAI16682.1"/>
    <property type="molecule type" value="Genomic_DNA"/>
</dbReference>
<dbReference type="Proteomes" id="UP000077628">
    <property type="component" value="Unassembled WGS sequence"/>
</dbReference>